<dbReference type="InterPro" id="IPR001930">
    <property type="entry name" value="Peptidase_M1"/>
</dbReference>
<dbReference type="Proteomes" id="UP000516230">
    <property type="component" value="Chromosome"/>
</dbReference>
<comment type="catalytic activity">
    <reaction evidence="1">
        <text>Release of an N-terminal amino acid, Xaa-|-Yaa- from a peptide, amide or arylamide. Xaa is preferably Ala, but may be most amino acids including Pro (slow action). When a terminal hydrophobic residue is followed by a prolyl residue, the two may be released as an intact Xaa-Pro dipeptide.</text>
        <dbReference type="EC" id="3.4.11.2"/>
    </reaction>
</comment>
<evidence type="ECO:0000256" key="3">
    <source>
        <dbReference type="ARBA" id="ARBA00010136"/>
    </source>
</evidence>
<dbReference type="InterPro" id="IPR045357">
    <property type="entry name" value="Aminopeptidase_N-like_N"/>
</dbReference>
<dbReference type="EMBL" id="CP060825">
    <property type="protein sequence ID" value="QNP63943.1"/>
    <property type="molecule type" value="Genomic_DNA"/>
</dbReference>
<evidence type="ECO:0000256" key="10">
    <source>
        <dbReference type="ARBA" id="ARBA00023049"/>
    </source>
</evidence>
<dbReference type="Gene3D" id="1.10.390.10">
    <property type="entry name" value="Neutral Protease Domain 2"/>
    <property type="match status" value="1"/>
</dbReference>
<name>A0A7H0HTS7_9ACTN</name>
<evidence type="ECO:0000256" key="5">
    <source>
        <dbReference type="ARBA" id="ARBA00015611"/>
    </source>
</evidence>
<dbReference type="GO" id="GO:0016285">
    <property type="term" value="F:alanyl aminopeptidase activity"/>
    <property type="evidence" value="ECO:0007669"/>
    <property type="project" value="UniProtKB-EC"/>
</dbReference>
<comment type="similarity">
    <text evidence="3">Belongs to the peptidase M1 family.</text>
</comment>
<organism evidence="15 16">
    <name type="scientific">Streptomyces genisteinicus</name>
    <dbReference type="NCBI Taxonomy" id="2768068"/>
    <lineage>
        <taxon>Bacteria</taxon>
        <taxon>Bacillati</taxon>
        <taxon>Actinomycetota</taxon>
        <taxon>Actinomycetes</taxon>
        <taxon>Kitasatosporales</taxon>
        <taxon>Streptomycetaceae</taxon>
        <taxon>Streptomyces</taxon>
    </lineage>
</organism>
<evidence type="ECO:0000256" key="7">
    <source>
        <dbReference type="ARBA" id="ARBA00022723"/>
    </source>
</evidence>
<evidence type="ECO:0000259" key="14">
    <source>
        <dbReference type="Pfam" id="PF17900"/>
    </source>
</evidence>
<dbReference type="Pfam" id="PF17900">
    <property type="entry name" value="Peptidase_M1_N"/>
    <property type="match status" value="1"/>
</dbReference>
<dbReference type="GO" id="GO:0006508">
    <property type="term" value="P:proteolysis"/>
    <property type="evidence" value="ECO:0007669"/>
    <property type="project" value="UniProtKB-KW"/>
</dbReference>
<dbReference type="GO" id="GO:0008237">
    <property type="term" value="F:metallopeptidase activity"/>
    <property type="evidence" value="ECO:0007669"/>
    <property type="project" value="UniProtKB-KW"/>
</dbReference>
<proteinExistence type="inferred from homology"/>
<evidence type="ECO:0000256" key="8">
    <source>
        <dbReference type="ARBA" id="ARBA00022801"/>
    </source>
</evidence>
<evidence type="ECO:0000256" key="1">
    <source>
        <dbReference type="ARBA" id="ARBA00000098"/>
    </source>
</evidence>
<dbReference type="GO" id="GO:0008270">
    <property type="term" value="F:zinc ion binding"/>
    <property type="evidence" value="ECO:0007669"/>
    <property type="project" value="InterPro"/>
</dbReference>
<evidence type="ECO:0000259" key="13">
    <source>
        <dbReference type="Pfam" id="PF01433"/>
    </source>
</evidence>
<evidence type="ECO:0000313" key="15">
    <source>
        <dbReference type="EMBL" id="QNP63943.1"/>
    </source>
</evidence>
<reference evidence="15 16" key="1">
    <citation type="submission" date="2020-08" db="EMBL/GenBank/DDBJ databases">
        <title>A novel species.</title>
        <authorList>
            <person name="Gao J."/>
        </authorList>
    </citation>
    <scope>NUCLEOTIDE SEQUENCE [LARGE SCALE GENOMIC DNA]</scope>
    <source>
        <strain evidence="15 16">CRPJ-33</strain>
    </source>
</reference>
<dbReference type="Gene3D" id="2.60.40.1730">
    <property type="entry name" value="tricorn interacting facor f3 domain"/>
    <property type="match status" value="1"/>
</dbReference>
<dbReference type="Pfam" id="PF01433">
    <property type="entry name" value="Peptidase_M1"/>
    <property type="match status" value="1"/>
</dbReference>
<gene>
    <name evidence="15" type="ORF">IAG43_14065</name>
</gene>
<evidence type="ECO:0000256" key="4">
    <source>
        <dbReference type="ARBA" id="ARBA00012564"/>
    </source>
</evidence>
<dbReference type="RefSeq" id="WP_187741096.1">
    <property type="nucleotide sequence ID" value="NZ_CP060825.1"/>
</dbReference>
<dbReference type="AlphaFoldDB" id="A0A7H0HTS7"/>
<keyword evidence="16" id="KW-1185">Reference proteome</keyword>
<evidence type="ECO:0000256" key="2">
    <source>
        <dbReference type="ARBA" id="ARBA00001947"/>
    </source>
</evidence>
<keyword evidence="7" id="KW-0479">Metal-binding</keyword>
<protein>
    <recommendedName>
        <fullName evidence="5">Aminopeptidase N</fullName>
        <ecNumber evidence="4">3.4.11.2</ecNumber>
    </recommendedName>
    <alternativeName>
        <fullName evidence="11">Alanine aminopeptidase</fullName>
    </alternativeName>
    <alternativeName>
        <fullName evidence="12">Lysyl aminopeptidase</fullName>
    </alternativeName>
</protein>
<feature type="domain" description="Aminopeptidase N-like N-terminal" evidence="14">
    <location>
        <begin position="55"/>
        <end position="225"/>
    </location>
</feature>
<dbReference type="PROSITE" id="PS51257">
    <property type="entry name" value="PROKAR_LIPOPROTEIN"/>
    <property type="match status" value="1"/>
</dbReference>
<feature type="domain" description="Peptidase M1 membrane alanine aminopeptidase" evidence="13">
    <location>
        <begin position="314"/>
        <end position="452"/>
    </location>
</feature>
<keyword evidence="9" id="KW-0862">Zinc</keyword>
<dbReference type="SUPFAM" id="SSF55486">
    <property type="entry name" value="Metalloproteases ('zincins'), catalytic domain"/>
    <property type="match status" value="1"/>
</dbReference>
<comment type="cofactor">
    <cofactor evidence="2">
        <name>Zn(2+)</name>
        <dbReference type="ChEBI" id="CHEBI:29105"/>
    </cofactor>
</comment>
<dbReference type="EC" id="3.4.11.2" evidence="4"/>
<dbReference type="CDD" id="cd09603">
    <property type="entry name" value="M1_APN_like"/>
    <property type="match status" value="1"/>
</dbReference>
<dbReference type="InterPro" id="IPR050344">
    <property type="entry name" value="Peptidase_M1_aminopeptidases"/>
</dbReference>
<dbReference type="InterPro" id="IPR027268">
    <property type="entry name" value="Peptidase_M4/M1_CTD_sf"/>
</dbReference>
<dbReference type="KEGG" id="sgj:IAG43_14065"/>
<dbReference type="PRINTS" id="PR00756">
    <property type="entry name" value="ALADIPTASE"/>
</dbReference>
<dbReference type="PANTHER" id="PTHR11533:SF297">
    <property type="entry name" value="AMINOPEPTIDASE N"/>
    <property type="match status" value="1"/>
</dbReference>
<keyword evidence="6" id="KW-0645">Protease</keyword>
<sequence>MDLRLSSRAAAAVCAVVVAAGCTPADGGVQGRPGAAGLRDPYFPKLGNGGYDVRHYDLTLDYDPASGRLAGTAEVTARATQDLSAFHLDLHGMAVGSVRVDGRAAAVNRAGDELVVRPRRDIAEGAEFRTVVRYAGVPRTVTDADDSREGWLRTPGGSIAVGEPSGSAAWFPGNHHPSDKATYEITVSVPEGLRAVANGVRTAERTAGGRTTSVWRSAEPMAGYLATLAVGELRVASSRTASGLPVVTAADPAVAARADALLRRVPEFLSWCTERFGPYPFSATGAVVVPDDRLGYALETQSRPVFPLGQFDETTLVHELAHQWFGNSVSPGSWQDIWLNEGFATYAEWLWRADAEGTPVEESFEAAYESDANWAFPPADPPGPEDLFGPPVYEGGAMVLHRVRETVGDAAFFRIVRGWAAEHRHGNASTEDFTAYAEQESGRDLDAVWDDWLHGDGRPPRA</sequence>
<dbReference type="PANTHER" id="PTHR11533">
    <property type="entry name" value="PROTEASE M1 ZINC METALLOPROTEASE"/>
    <property type="match status" value="1"/>
</dbReference>
<evidence type="ECO:0000256" key="9">
    <source>
        <dbReference type="ARBA" id="ARBA00022833"/>
    </source>
</evidence>
<dbReference type="SUPFAM" id="SSF63737">
    <property type="entry name" value="Leukotriene A4 hydrolase N-terminal domain"/>
    <property type="match status" value="1"/>
</dbReference>
<evidence type="ECO:0000256" key="6">
    <source>
        <dbReference type="ARBA" id="ARBA00022670"/>
    </source>
</evidence>
<evidence type="ECO:0000256" key="12">
    <source>
        <dbReference type="ARBA" id="ARBA00031533"/>
    </source>
</evidence>
<evidence type="ECO:0000313" key="16">
    <source>
        <dbReference type="Proteomes" id="UP000516230"/>
    </source>
</evidence>
<dbReference type="InterPro" id="IPR042097">
    <property type="entry name" value="Aminopeptidase_N-like_N_sf"/>
</dbReference>
<accession>A0A7H0HTS7</accession>
<dbReference type="InterPro" id="IPR014782">
    <property type="entry name" value="Peptidase_M1_dom"/>
</dbReference>
<keyword evidence="10" id="KW-0482">Metalloprotease</keyword>
<evidence type="ECO:0000256" key="11">
    <source>
        <dbReference type="ARBA" id="ARBA00029811"/>
    </source>
</evidence>
<keyword evidence="8" id="KW-0378">Hydrolase</keyword>